<keyword evidence="3" id="KW-1185">Reference proteome</keyword>
<dbReference type="InterPro" id="IPR000782">
    <property type="entry name" value="FAS1_domain"/>
</dbReference>
<dbReference type="Proteomes" id="UP000095751">
    <property type="component" value="Unassembled WGS sequence"/>
</dbReference>
<dbReference type="AlphaFoldDB" id="A0A1E7FJ06"/>
<name>A0A1E7FJ06_9STRA</name>
<organism evidence="2 3">
    <name type="scientific">Fragilariopsis cylindrus CCMP1102</name>
    <dbReference type="NCBI Taxonomy" id="635003"/>
    <lineage>
        <taxon>Eukaryota</taxon>
        <taxon>Sar</taxon>
        <taxon>Stramenopiles</taxon>
        <taxon>Ochrophyta</taxon>
        <taxon>Bacillariophyta</taxon>
        <taxon>Bacillariophyceae</taxon>
        <taxon>Bacillariophycidae</taxon>
        <taxon>Bacillariales</taxon>
        <taxon>Bacillariaceae</taxon>
        <taxon>Fragilariopsis</taxon>
    </lineage>
</organism>
<gene>
    <name evidence="2" type="ORF">FRACYDRAFT_238538</name>
</gene>
<dbReference type="PROSITE" id="PS50213">
    <property type="entry name" value="FAS1"/>
    <property type="match status" value="1"/>
</dbReference>
<reference evidence="2 3" key="1">
    <citation type="submission" date="2016-09" db="EMBL/GenBank/DDBJ databases">
        <title>Extensive genetic diversity and differential bi-allelic expression allows diatom success in the polar Southern Ocean.</title>
        <authorList>
            <consortium name="DOE Joint Genome Institute"/>
            <person name="Mock T."/>
            <person name="Otillar R.P."/>
            <person name="Strauss J."/>
            <person name="Dupont C."/>
            <person name="Frickenhaus S."/>
            <person name="Maumus F."/>
            <person name="Mcmullan M."/>
            <person name="Sanges R."/>
            <person name="Schmutz J."/>
            <person name="Toseland A."/>
            <person name="Valas R."/>
            <person name="Veluchamy A."/>
            <person name="Ward B.J."/>
            <person name="Allen A."/>
            <person name="Barry K."/>
            <person name="Falciatore A."/>
            <person name="Ferrante M."/>
            <person name="Fortunato A.E."/>
            <person name="Gloeckner G."/>
            <person name="Gruber A."/>
            <person name="Hipkin R."/>
            <person name="Janech M."/>
            <person name="Kroth P."/>
            <person name="Leese F."/>
            <person name="Lindquist E."/>
            <person name="Lyon B.R."/>
            <person name="Martin J."/>
            <person name="Mayer C."/>
            <person name="Parker M."/>
            <person name="Quesneville H."/>
            <person name="Raymond J."/>
            <person name="Uhlig C."/>
            <person name="Valentin K.U."/>
            <person name="Worden A.Z."/>
            <person name="Armbrust E.V."/>
            <person name="Bowler C."/>
            <person name="Green B."/>
            <person name="Moulton V."/>
            <person name="Van Oosterhout C."/>
            <person name="Grigoriev I."/>
        </authorList>
    </citation>
    <scope>NUCLEOTIDE SEQUENCE [LARGE SCALE GENOMIC DNA]</scope>
    <source>
        <strain evidence="2 3">CCMP1102</strain>
    </source>
</reference>
<dbReference type="GO" id="GO:0005615">
    <property type="term" value="C:extracellular space"/>
    <property type="evidence" value="ECO:0007669"/>
    <property type="project" value="TreeGrafter"/>
</dbReference>
<evidence type="ECO:0000313" key="2">
    <source>
        <dbReference type="EMBL" id="OEU18104.1"/>
    </source>
</evidence>
<dbReference type="PANTHER" id="PTHR10900">
    <property type="entry name" value="PERIOSTIN-RELATED"/>
    <property type="match status" value="1"/>
</dbReference>
<feature type="domain" description="FAS1" evidence="1">
    <location>
        <begin position="40"/>
        <end position="171"/>
    </location>
</feature>
<proteinExistence type="predicted"/>
<dbReference type="InParanoid" id="A0A1E7FJ06"/>
<protein>
    <submittedName>
        <fullName evidence="2">Fasciclin-domain-containing protein</fullName>
    </submittedName>
</protein>
<dbReference type="SUPFAM" id="SSF82153">
    <property type="entry name" value="FAS1 domain"/>
    <property type="match status" value="1"/>
</dbReference>
<dbReference type="SMART" id="SM00554">
    <property type="entry name" value="FAS1"/>
    <property type="match status" value="1"/>
</dbReference>
<evidence type="ECO:0000313" key="3">
    <source>
        <dbReference type="Proteomes" id="UP000095751"/>
    </source>
</evidence>
<dbReference type="Pfam" id="PF02469">
    <property type="entry name" value="Fasciclin"/>
    <property type="match status" value="1"/>
</dbReference>
<dbReference type="OrthoDB" id="286301at2759"/>
<dbReference type="Gene3D" id="2.30.180.10">
    <property type="entry name" value="FAS1 domain"/>
    <property type="match status" value="1"/>
</dbReference>
<accession>A0A1E7FJ06</accession>
<dbReference type="InterPro" id="IPR050904">
    <property type="entry name" value="Adhesion/Biosynth-related"/>
</dbReference>
<dbReference type="KEGG" id="fcy:FRACYDRAFT_238538"/>
<dbReference type="InterPro" id="IPR036378">
    <property type="entry name" value="FAS1_dom_sf"/>
</dbReference>
<evidence type="ECO:0000259" key="1">
    <source>
        <dbReference type="PROSITE" id="PS50213"/>
    </source>
</evidence>
<dbReference type="PANTHER" id="PTHR10900:SF77">
    <property type="entry name" value="FI19380P1"/>
    <property type="match status" value="1"/>
</dbReference>
<sequence length="369" mass="39903">MKLNTFALYSIAMGAMLQFDSSYAAGIRNNRRRLQSDDSCLSITDYVCSNKEYSTLCGALKKYELADTLQDGAWTLFAPNNEAFEGLSSSYADDYLEILKFHVLKETVMYDDLICMNKVETVLGQNSRTKCSAKGKVQTGAGNLVVGTIPMITDPDIKGCNGIIQGIDEVMLPKLKSTMVEDDGSEDTPIGGPPTNMCSLVQNDLFFNVTTVNEYGSDNIYQIFPGPEPIGSNKICESKLWTPPDDGPPPYKHCIGDVVNTKTSLYSDRSLTNKVAFVTSTNAVTAINDLGAAIFIAHGTLSSLVETSSELVYLGNFEHAEYGPVFDGGAEDLAVVGGTGNCDYNVGTINFDVIPDEEFGIVHAVVKTV</sequence>
<dbReference type="EMBL" id="KV784357">
    <property type="protein sequence ID" value="OEU18104.1"/>
    <property type="molecule type" value="Genomic_DNA"/>
</dbReference>